<dbReference type="Proteomes" id="UP000297299">
    <property type="component" value="Unassembled WGS sequence"/>
</dbReference>
<sequence>MAVGGLEIGLASAEDHDAPMHGRQRRSCRPRFKASVALKIPNFEDLRFKEMIVDTLDKELPISSDRRFDKVV</sequence>
<gene>
    <name evidence="1" type="ORF">BOTCAL_0212g00210</name>
</gene>
<keyword evidence="2" id="KW-1185">Reference proteome</keyword>
<comment type="caution">
    <text evidence="1">The sequence shown here is derived from an EMBL/GenBank/DDBJ whole genome shotgun (WGS) entry which is preliminary data.</text>
</comment>
<accession>A0A4Y8CYP8</accession>
<protein>
    <submittedName>
        <fullName evidence="1">Uncharacterized protein</fullName>
    </submittedName>
</protein>
<organism evidence="1 2">
    <name type="scientific">Botryotinia calthae</name>
    <dbReference type="NCBI Taxonomy" id="38488"/>
    <lineage>
        <taxon>Eukaryota</taxon>
        <taxon>Fungi</taxon>
        <taxon>Dikarya</taxon>
        <taxon>Ascomycota</taxon>
        <taxon>Pezizomycotina</taxon>
        <taxon>Leotiomycetes</taxon>
        <taxon>Helotiales</taxon>
        <taxon>Sclerotiniaceae</taxon>
        <taxon>Botryotinia</taxon>
    </lineage>
</organism>
<evidence type="ECO:0000313" key="2">
    <source>
        <dbReference type="Proteomes" id="UP000297299"/>
    </source>
</evidence>
<reference evidence="1 2" key="1">
    <citation type="submission" date="2017-11" db="EMBL/GenBank/DDBJ databases">
        <title>Comparative genomics of Botrytis spp.</title>
        <authorList>
            <person name="Valero-Jimenez C.A."/>
            <person name="Tapia P."/>
            <person name="Veloso J."/>
            <person name="Silva-Moreno E."/>
            <person name="Staats M."/>
            <person name="Valdes J.H."/>
            <person name="Van Kan J.A.L."/>
        </authorList>
    </citation>
    <scope>NUCLEOTIDE SEQUENCE [LARGE SCALE GENOMIC DNA]</scope>
    <source>
        <strain evidence="1 2">MUCL2830</strain>
    </source>
</reference>
<proteinExistence type="predicted"/>
<dbReference type="EMBL" id="PHWZ01000212">
    <property type="protein sequence ID" value="TEY57606.1"/>
    <property type="molecule type" value="Genomic_DNA"/>
</dbReference>
<dbReference type="AlphaFoldDB" id="A0A4Y8CYP8"/>
<name>A0A4Y8CYP8_9HELO</name>
<evidence type="ECO:0000313" key="1">
    <source>
        <dbReference type="EMBL" id="TEY57606.1"/>
    </source>
</evidence>